<dbReference type="Proteomes" id="UP001058980">
    <property type="component" value="Chromosome"/>
</dbReference>
<evidence type="ECO:0000313" key="2">
    <source>
        <dbReference type="EMBL" id="UVA80472.1"/>
    </source>
</evidence>
<evidence type="ECO:0008006" key="4">
    <source>
        <dbReference type="Google" id="ProtNLM"/>
    </source>
</evidence>
<evidence type="ECO:0000256" key="1">
    <source>
        <dbReference type="SAM" id="MobiDB-lite"/>
    </source>
</evidence>
<name>A0ABY5QI63_9BURK</name>
<dbReference type="RefSeq" id="WP_257959404.1">
    <property type="nucleotide sequence ID" value="NZ_CP102780.1"/>
</dbReference>
<gene>
    <name evidence="2" type="ORF">NTU39_05465</name>
</gene>
<feature type="region of interest" description="Disordered" evidence="1">
    <location>
        <begin position="37"/>
        <end position="66"/>
    </location>
</feature>
<keyword evidence="3" id="KW-1185">Reference proteome</keyword>
<organism evidence="2 3">
    <name type="scientific">Pandoraea commovens</name>
    <dbReference type="NCBI Taxonomy" id="2508289"/>
    <lineage>
        <taxon>Bacteria</taxon>
        <taxon>Pseudomonadati</taxon>
        <taxon>Pseudomonadota</taxon>
        <taxon>Betaproteobacteria</taxon>
        <taxon>Burkholderiales</taxon>
        <taxon>Burkholderiaceae</taxon>
        <taxon>Pandoraea</taxon>
    </lineage>
</organism>
<evidence type="ECO:0000313" key="3">
    <source>
        <dbReference type="Proteomes" id="UP001058980"/>
    </source>
</evidence>
<reference evidence="2" key="1">
    <citation type="submission" date="2022-08" db="EMBL/GenBank/DDBJ databases">
        <title>Multi-unit outbreak of Pandoraea commovens among non-cystic fibrosis intensive care patients from 2019 to 2021 in Berlin, Germany.</title>
        <authorList>
            <person name="Menzel P."/>
        </authorList>
    </citation>
    <scope>NUCLEOTIDE SEQUENCE</scope>
    <source>
        <strain evidence="2">LB-19-202-79</strain>
    </source>
</reference>
<protein>
    <recommendedName>
        <fullName evidence="4">Phage tail protein</fullName>
    </recommendedName>
</protein>
<proteinExistence type="predicted"/>
<dbReference type="EMBL" id="CP102780">
    <property type="protein sequence ID" value="UVA80472.1"/>
    <property type="molecule type" value="Genomic_DNA"/>
</dbReference>
<accession>A0ABY5QI63</accession>
<sequence>MMKRYAIIENGTVVNVVLWDGQTECEAIPDGAVELTSDSPVAPGYTREDGSFIAPPPAMWPPVEGE</sequence>